<name>A0A6N1VE74_9HYPH</name>
<dbReference type="Gene3D" id="3.20.20.100">
    <property type="entry name" value="NADP-dependent oxidoreductase domain"/>
    <property type="match status" value="1"/>
</dbReference>
<dbReference type="PRINTS" id="PR00069">
    <property type="entry name" value="ALDKETRDTASE"/>
</dbReference>
<dbReference type="PANTHER" id="PTHR43625:SF40">
    <property type="entry name" value="ALDO-KETO REDUCTASE YAKC [NADP(+)]"/>
    <property type="match status" value="1"/>
</dbReference>
<dbReference type="EMBL" id="CP054836">
    <property type="protein sequence ID" value="QKV19240.1"/>
    <property type="molecule type" value="Genomic_DNA"/>
</dbReference>
<evidence type="ECO:0000259" key="2">
    <source>
        <dbReference type="Pfam" id="PF00248"/>
    </source>
</evidence>
<protein>
    <submittedName>
        <fullName evidence="3">Aldo/keto reductase</fullName>
    </submittedName>
</protein>
<keyword evidence="4" id="KW-1185">Reference proteome</keyword>
<feature type="domain" description="NADP-dependent oxidoreductase" evidence="2">
    <location>
        <begin position="15"/>
        <end position="304"/>
    </location>
</feature>
<dbReference type="KEGG" id="orm:HTY61_12625"/>
<dbReference type="InterPro" id="IPR036812">
    <property type="entry name" value="NAD(P)_OxRdtase_dom_sf"/>
</dbReference>
<dbReference type="GO" id="GO:0005737">
    <property type="term" value="C:cytoplasm"/>
    <property type="evidence" value="ECO:0007669"/>
    <property type="project" value="TreeGrafter"/>
</dbReference>
<dbReference type="Pfam" id="PF00248">
    <property type="entry name" value="Aldo_ket_red"/>
    <property type="match status" value="1"/>
</dbReference>
<organism evidence="3 4">
    <name type="scientific">Oricola thermophila</name>
    <dbReference type="NCBI Taxonomy" id="2742145"/>
    <lineage>
        <taxon>Bacteria</taxon>
        <taxon>Pseudomonadati</taxon>
        <taxon>Pseudomonadota</taxon>
        <taxon>Alphaproteobacteria</taxon>
        <taxon>Hyphomicrobiales</taxon>
        <taxon>Ahrensiaceae</taxon>
        <taxon>Oricola</taxon>
    </lineage>
</organism>
<dbReference type="GO" id="GO:0016491">
    <property type="term" value="F:oxidoreductase activity"/>
    <property type="evidence" value="ECO:0007669"/>
    <property type="project" value="UniProtKB-KW"/>
</dbReference>
<evidence type="ECO:0000313" key="4">
    <source>
        <dbReference type="Proteomes" id="UP000509367"/>
    </source>
</evidence>
<reference evidence="3 4" key="1">
    <citation type="submission" date="2020-06" db="EMBL/GenBank/DDBJ databases">
        <title>Oricola thermophila sp. nov. isolated from a tidal sediments.</title>
        <authorList>
            <person name="Kwon K.K."/>
            <person name="Yang S.-H."/>
            <person name="Park M.-J."/>
        </authorList>
    </citation>
    <scope>NUCLEOTIDE SEQUENCE [LARGE SCALE GENOMIC DNA]</scope>
    <source>
        <strain evidence="3 4">MEBiC13590</strain>
    </source>
</reference>
<gene>
    <name evidence="3" type="ORF">HTY61_12625</name>
</gene>
<dbReference type="SUPFAM" id="SSF51430">
    <property type="entry name" value="NAD(P)-linked oxidoreductase"/>
    <property type="match status" value="1"/>
</dbReference>
<dbReference type="InterPro" id="IPR023210">
    <property type="entry name" value="NADP_OxRdtase_dom"/>
</dbReference>
<sequence length="327" mass="36049">MQQRKLGKDGPEVGAIGLGCMSFAGAYGKISEAEAHRVLAAALDLGVTHLDTALIYGGGVSESYIGSFIKDHPNRFTIATKAGIVTKPERRFDNTEAYLRESLEGSLKRLGVDHVDLFYIHRRQQDIPIEDVMATMVKFKEEGKIGGIGLSEIAPYTLRRAAKVHPVMAVQNEYSLWTRLPELGLLQACAELGTAFVAFSSVGRGIFSNRMPVIEELPENDFRRNNPRFMEPNYSLNKAIVSRFNEYANSQGMSPATMANAWVLQKGEHVIAIPGTRSPEHLAENAKAADIVLTEAQLAEIDRLLPVGFAYGDRYSDTQTIGPERYC</sequence>
<proteinExistence type="predicted"/>
<accession>A0A6N1VE74</accession>
<keyword evidence="1" id="KW-0560">Oxidoreductase</keyword>
<dbReference type="InterPro" id="IPR020471">
    <property type="entry name" value="AKR"/>
</dbReference>
<evidence type="ECO:0000313" key="3">
    <source>
        <dbReference type="EMBL" id="QKV19240.1"/>
    </source>
</evidence>
<dbReference type="InterPro" id="IPR050791">
    <property type="entry name" value="Aldo-Keto_reductase"/>
</dbReference>
<dbReference type="RefSeq" id="WP_175277132.1">
    <property type="nucleotide sequence ID" value="NZ_CP054836.1"/>
</dbReference>
<dbReference type="Proteomes" id="UP000509367">
    <property type="component" value="Chromosome"/>
</dbReference>
<dbReference type="AlphaFoldDB" id="A0A6N1VE74"/>
<evidence type="ECO:0000256" key="1">
    <source>
        <dbReference type="ARBA" id="ARBA00023002"/>
    </source>
</evidence>
<dbReference type="PANTHER" id="PTHR43625">
    <property type="entry name" value="AFLATOXIN B1 ALDEHYDE REDUCTASE"/>
    <property type="match status" value="1"/>
</dbReference>